<sequence>MNLIKEQNSKARTPWRSLFVVAALEFGYGFQLALYLAPIWPYLQVIDKTATDSFYGLIVMANALGQVVACPLFGYYSRSIGTIVKPIYLCLTLTMFGNLIFILAPIGLVLPKYVIFLSRFFIGTGEAVLTMTRSYTAMASLPQDRARAYGISAAGLAFGLLLGPVIQFTFTPLNYPGIKIYDRLWLNLYTIAPFLVLFYTTIELIVFKFVFKEVYPAIIKDENMREKIRCDKVAMGVMYFARFCQYFSFACAETISLRLLTIFGFIGLCFLPLASIPYPGYNSNIVMSVSVNSTTTSGCSSFLYSWCSNTKQINFWLFTVALVVTAGGVFNMMTVVLSTLFSKIIGPKPQTYQQSLFQTVACFARILAPPTISTLFTKYGPTSAWLFNMVPLITVLIVVSMAYQRLVPAQLELPYKKQTDKL</sequence>
<dbReference type="InterPro" id="IPR036259">
    <property type="entry name" value="MFS_trans_sf"/>
</dbReference>
<comment type="subcellular location">
    <subcellularLocation>
        <location evidence="1">Endomembrane system</location>
        <topology evidence="1">Multi-pass membrane protein</topology>
    </subcellularLocation>
</comment>
<protein>
    <recommendedName>
        <fullName evidence="9">MFS domain-containing protein</fullName>
    </recommendedName>
</protein>
<evidence type="ECO:0000256" key="4">
    <source>
        <dbReference type="ARBA" id="ARBA00022989"/>
    </source>
</evidence>
<keyword evidence="3 6" id="KW-0812">Transmembrane</keyword>
<evidence type="ECO:0000256" key="2">
    <source>
        <dbReference type="ARBA" id="ARBA00022448"/>
    </source>
</evidence>
<dbReference type="PANTHER" id="PTHR23510">
    <property type="entry name" value="INNER MEMBRANE TRANSPORT PROTEIN YAJR"/>
    <property type="match status" value="1"/>
</dbReference>
<dbReference type="Proteomes" id="UP000783686">
    <property type="component" value="Unassembled WGS sequence"/>
</dbReference>
<feature type="transmembrane region" description="Helical" evidence="6">
    <location>
        <begin position="20"/>
        <end position="42"/>
    </location>
</feature>
<proteinExistence type="predicted"/>
<evidence type="ECO:0000313" key="8">
    <source>
        <dbReference type="Proteomes" id="UP000614601"/>
    </source>
</evidence>
<dbReference type="AlphaFoldDB" id="A0A811KZ98"/>
<dbReference type="PRINTS" id="PR01035">
    <property type="entry name" value="TCRTETA"/>
</dbReference>
<feature type="transmembrane region" description="Helical" evidence="6">
    <location>
        <begin position="190"/>
        <end position="211"/>
    </location>
</feature>
<feature type="transmembrane region" description="Helical" evidence="6">
    <location>
        <begin position="316"/>
        <end position="344"/>
    </location>
</feature>
<keyword evidence="2" id="KW-0813">Transport</keyword>
<keyword evidence="8" id="KW-1185">Reference proteome</keyword>
<evidence type="ECO:0000256" key="6">
    <source>
        <dbReference type="SAM" id="Phobius"/>
    </source>
</evidence>
<dbReference type="InterPro" id="IPR001958">
    <property type="entry name" value="Tet-R_TetA/multi-R_MdtG-like"/>
</dbReference>
<feature type="transmembrane region" description="Helical" evidence="6">
    <location>
        <begin position="148"/>
        <end position="170"/>
    </location>
</feature>
<evidence type="ECO:0008006" key="9">
    <source>
        <dbReference type="Google" id="ProtNLM"/>
    </source>
</evidence>
<evidence type="ECO:0000256" key="5">
    <source>
        <dbReference type="ARBA" id="ARBA00023136"/>
    </source>
</evidence>
<comment type="caution">
    <text evidence="7">The sequence shown here is derived from an EMBL/GenBank/DDBJ whole genome shotgun (WGS) entry which is preliminary data.</text>
</comment>
<dbReference type="InterPro" id="IPR011701">
    <property type="entry name" value="MFS"/>
</dbReference>
<dbReference type="PANTHER" id="PTHR23510:SF3">
    <property type="entry name" value="MAJOR FACILITATOR SUPERFAMILY DOMAIN-CONTAINING PROTEIN 8"/>
    <property type="match status" value="1"/>
</dbReference>
<dbReference type="SUPFAM" id="SSF103473">
    <property type="entry name" value="MFS general substrate transporter"/>
    <property type="match status" value="1"/>
</dbReference>
<dbReference type="GO" id="GO:0012505">
    <property type="term" value="C:endomembrane system"/>
    <property type="evidence" value="ECO:0007669"/>
    <property type="project" value="UniProtKB-SubCell"/>
</dbReference>
<feature type="transmembrane region" description="Helical" evidence="6">
    <location>
        <begin position="54"/>
        <end position="76"/>
    </location>
</feature>
<accession>A0A811KZ98</accession>
<dbReference type="OrthoDB" id="370281at2759"/>
<evidence type="ECO:0000313" key="7">
    <source>
        <dbReference type="EMBL" id="CAD5220774.1"/>
    </source>
</evidence>
<dbReference type="Proteomes" id="UP000614601">
    <property type="component" value="Unassembled WGS sequence"/>
</dbReference>
<gene>
    <name evidence="7" type="ORF">BOKJ2_LOCUS9112</name>
</gene>
<dbReference type="InterPro" id="IPR051068">
    <property type="entry name" value="MFS_Domain-Containing_Protein"/>
</dbReference>
<feature type="transmembrane region" description="Helical" evidence="6">
    <location>
        <begin position="285"/>
        <end position="304"/>
    </location>
</feature>
<dbReference type="GO" id="GO:0005765">
    <property type="term" value="C:lysosomal membrane"/>
    <property type="evidence" value="ECO:0007669"/>
    <property type="project" value="TreeGrafter"/>
</dbReference>
<dbReference type="EMBL" id="CAJFCW020000004">
    <property type="protein sequence ID" value="CAG9114130.1"/>
    <property type="molecule type" value="Genomic_DNA"/>
</dbReference>
<dbReference type="Gene3D" id="1.20.1250.20">
    <property type="entry name" value="MFS general substrate transporter like domains"/>
    <property type="match status" value="1"/>
</dbReference>
<keyword evidence="4 6" id="KW-1133">Transmembrane helix</keyword>
<feature type="transmembrane region" description="Helical" evidence="6">
    <location>
        <begin position="382"/>
        <end position="403"/>
    </location>
</feature>
<name>A0A811KZ98_9BILA</name>
<feature type="transmembrane region" description="Helical" evidence="6">
    <location>
        <begin position="255"/>
        <end position="273"/>
    </location>
</feature>
<reference evidence="7" key="1">
    <citation type="submission" date="2020-09" db="EMBL/GenBank/DDBJ databases">
        <authorList>
            <person name="Kikuchi T."/>
        </authorList>
    </citation>
    <scope>NUCLEOTIDE SEQUENCE</scope>
    <source>
        <strain evidence="7">SH1</strain>
    </source>
</reference>
<evidence type="ECO:0000256" key="1">
    <source>
        <dbReference type="ARBA" id="ARBA00004127"/>
    </source>
</evidence>
<dbReference type="GO" id="GO:0022857">
    <property type="term" value="F:transmembrane transporter activity"/>
    <property type="evidence" value="ECO:0007669"/>
    <property type="project" value="InterPro"/>
</dbReference>
<dbReference type="Pfam" id="PF07690">
    <property type="entry name" value="MFS_1"/>
    <property type="match status" value="1"/>
</dbReference>
<dbReference type="EMBL" id="CAJFDH010000004">
    <property type="protein sequence ID" value="CAD5220774.1"/>
    <property type="molecule type" value="Genomic_DNA"/>
</dbReference>
<evidence type="ECO:0000256" key="3">
    <source>
        <dbReference type="ARBA" id="ARBA00022692"/>
    </source>
</evidence>
<organism evidence="7 8">
    <name type="scientific">Bursaphelenchus okinawaensis</name>
    <dbReference type="NCBI Taxonomy" id="465554"/>
    <lineage>
        <taxon>Eukaryota</taxon>
        <taxon>Metazoa</taxon>
        <taxon>Ecdysozoa</taxon>
        <taxon>Nematoda</taxon>
        <taxon>Chromadorea</taxon>
        <taxon>Rhabditida</taxon>
        <taxon>Tylenchina</taxon>
        <taxon>Tylenchomorpha</taxon>
        <taxon>Aphelenchoidea</taxon>
        <taxon>Aphelenchoididae</taxon>
        <taxon>Bursaphelenchus</taxon>
    </lineage>
</organism>
<feature type="transmembrane region" description="Helical" evidence="6">
    <location>
        <begin position="116"/>
        <end position="136"/>
    </location>
</feature>
<feature type="transmembrane region" description="Helical" evidence="6">
    <location>
        <begin position="88"/>
        <end position="110"/>
    </location>
</feature>
<keyword evidence="5 6" id="KW-0472">Membrane</keyword>